<evidence type="ECO:0000313" key="3">
    <source>
        <dbReference type="Proteomes" id="UP001497444"/>
    </source>
</evidence>
<gene>
    <name evidence="2" type="ORF">CSSPJE1EN1_LOCUS27244</name>
</gene>
<feature type="region of interest" description="Disordered" evidence="1">
    <location>
        <begin position="229"/>
        <end position="324"/>
    </location>
</feature>
<dbReference type="EMBL" id="CAXAQS010000504">
    <property type="protein sequence ID" value="CAK9251866.1"/>
    <property type="molecule type" value="Genomic_DNA"/>
</dbReference>
<name>A0ABP0VD47_9BRYO</name>
<organism evidence="2 3">
    <name type="scientific">Sphagnum jensenii</name>
    <dbReference type="NCBI Taxonomy" id="128206"/>
    <lineage>
        <taxon>Eukaryota</taxon>
        <taxon>Viridiplantae</taxon>
        <taxon>Streptophyta</taxon>
        <taxon>Embryophyta</taxon>
        <taxon>Bryophyta</taxon>
        <taxon>Sphagnophytina</taxon>
        <taxon>Sphagnopsida</taxon>
        <taxon>Sphagnales</taxon>
        <taxon>Sphagnaceae</taxon>
        <taxon>Sphagnum</taxon>
    </lineage>
</organism>
<feature type="region of interest" description="Disordered" evidence="1">
    <location>
        <begin position="156"/>
        <end position="213"/>
    </location>
</feature>
<feature type="compositionally biased region" description="Pro residues" evidence="1">
    <location>
        <begin position="272"/>
        <end position="300"/>
    </location>
</feature>
<accession>A0ABP0VD47</accession>
<evidence type="ECO:0000313" key="2">
    <source>
        <dbReference type="EMBL" id="CAK9251866.1"/>
    </source>
</evidence>
<feature type="region of interest" description="Disordered" evidence="1">
    <location>
        <begin position="1"/>
        <end position="68"/>
    </location>
</feature>
<feature type="compositionally biased region" description="Polar residues" evidence="1">
    <location>
        <begin position="173"/>
        <end position="202"/>
    </location>
</feature>
<feature type="compositionally biased region" description="Low complexity" evidence="1">
    <location>
        <begin position="229"/>
        <end position="243"/>
    </location>
</feature>
<dbReference type="Proteomes" id="UP001497444">
    <property type="component" value="Unassembled WGS sequence"/>
</dbReference>
<sequence>MNSQKINSYSSFPTGGASDLGGGPSTFGTEGGNAQSAGSQGGSGVSTPMNGPTGNFIPGMVNSDWAEQSRVNQNITNGMNQNQFAEQHPGIASPGNDYNVTPAGVQNLKPMLPPSTSSLGPVLSGGAPVGNSNNISPVTSNGVSLPMNSSNVPDFNSEPGKTLPASDTFPTPGITSPTAGTSPTFNPTNTIKSGLASNNPTPGKTAPMGSATKKMAAFHELLKKGGDFTAQAGSTAGTTPAPTISKDPMMGQYSTAENGVPVIGSPTNYASPAPPPTDTQPPITPTPTPTPSTPPAPSAPAPINSSPVGPTLTQANPSKPEDILNLGLGLGATRLVDWSAGDPTERLPANPIPHDSGIKGSGLANIVDNARVGAQSIGLGTEGLAASVFNPEFANQRTMTLGQGGLTPQLNNQVNSTLANLPPMEAQELISYLQNKQLSPH</sequence>
<proteinExistence type="predicted"/>
<comment type="caution">
    <text evidence="2">The sequence shown here is derived from an EMBL/GenBank/DDBJ whole genome shotgun (WGS) entry which is preliminary data.</text>
</comment>
<evidence type="ECO:0000256" key="1">
    <source>
        <dbReference type="SAM" id="MobiDB-lite"/>
    </source>
</evidence>
<feature type="compositionally biased region" description="Polar residues" evidence="1">
    <location>
        <begin position="1"/>
        <end position="13"/>
    </location>
</feature>
<protein>
    <submittedName>
        <fullName evidence="2">Uncharacterized protein</fullName>
    </submittedName>
</protein>
<feature type="compositionally biased region" description="Gly residues" evidence="1">
    <location>
        <begin position="18"/>
        <end position="31"/>
    </location>
</feature>
<reference evidence="2" key="1">
    <citation type="submission" date="2024-02" db="EMBL/GenBank/DDBJ databases">
        <authorList>
            <consortium name="ELIXIR-Norway"/>
            <consortium name="Elixir Norway"/>
        </authorList>
    </citation>
    <scope>NUCLEOTIDE SEQUENCE</scope>
</reference>
<keyword evidence="3" id="KW-1185">Reference proteome</keyword>